<name>A0A380K9A5_9STRE</name>
<accession>A0A380K9A5</accession>
<dbReference type="AlphaFoldDB" id="A0A380K9A5"/>
<evidence type="ECO:0000313" key="1">
    <source>
        <dbReference type="EMBL" id="SUN61501.1"/>
    </source>
</evidence>
<dbReference type="EMBL" id="UHFM01000006">
    <property type="protein sequence ID" value="SUN61501.1"/>
    <property type="molecule type" value="Genomic_DNA"/>
</dbReference>
<reference evidence="1 2" key="1">
    <citation type="submission" date="2018-06" db="EMBL/GenBank/DDBJ databases">
        <authorList>
            <consortium name="Pathogen Informatics"/>
            <person name="Doyle S."/>
        </authorList>
    </citation>
    <scope>NUCLEOTIDE SEQUENCE [LARGE SCALE GENOMIC DNA]</scope>
    <source>
        <strain evidence="1 2">NCTC13767</strain>
    </source>
</reference>
<dbReference type="Proteomes" id="UP000254510">
    <property type="component" value="Unassembled WGS sequence"/>
</dbReference>
<organism evidence="1 2">
    <name type="scientific">Streptococcus gallolyticus</name>
    <dbReference type="NCBI Taxonomy" id="315405"/>
    <lineage>
        <taxon>Bacteria</taxon>
        <taxon>Bacillati</taxon>
        <taxon>Bacillota</taxon>
        <taxon>Bacilli</taxon>
        <taxon>Lactobacillales</taxon>
        <taxon>Streptococcaceae</taxon>
        <taxon>Streptococcus</taxon>
    </lineage>
</organism>
<gene>
    <name evidence="1" type="ORF">NCTC13767_02304</name>
</gene>
<evidence type="ECO:0000313" key="2">
    <source>
        <dbReference type="Proteomes" id="UP000254510"/>
    </source>
</evidence>
<protein>
    <submittedName>
        <fullName evidence="1">Uncharacterized protein</fullName>
    </submittedName>
</protein>
<proteinExistence type="predicted"/>
<sequence>MEGKSEDKRESDRLVIQGQEKFFEQLDKFKIEYQLAIDAQDVYQKIDDLLNAKTE</sequence>